<reference evidence="6" key="4">
    <citation type="journal article" date="2022" name="Microb. Genom.">
        <title>A global pangenome for the wheat fungal pathogen Pyrenophora tritici-repentis and prediction of effector protein structural homology.</title>
        <authorList>
            <person name="Moolhuijzen P.M."/>
            <person name="See P.T."/>
            <person name="Shi G."/>
            <person name="Powell H.R."/>
            <person name="Cockram J."/>
            <person name="Jorgensen L.N."/>
            <person name="Benslimane H."/>
            <person name="Strelkov S.E."/>
            <person name="Turner J."/>
            <person name="Liu Z."/>
            <person name="Moffat C.S."/>
        </authorList>
    </citation>
    <scope>NUCLEOTIDE SEQUENCE [LARGE SCALE GENOMIC DNA]</scope>
</reference>
<evidence type="ECO:0000313" key="5">
    <source>
        <dbReference type="Proteomes" id="UP000245464"/>
    </source>
</evidence>
<feature type="region of interest" description="Disordered" evidence="2">
    <location>
        <begin position="219"/>
        <end position="264"/>
    </location>
</feature>
<proteinExistence type="predicted"/>
<dbReference type="EMBL" id="NQIK02000005">
    <property type="protein sequence ID" value="KAF7570305.1"/>
    <property type="molecule type" value="Genomic_DNA"/>
</dbReference>
<feature type="region of interest" description="Disordered" evidence="2">
    <location>
        <begin position="305"/>
        <end position="336"/>
    </location>
</feature>
<evidence type="ECO:0000256" key="2">
    <source>
        <dbReference type="SAM" id="MobiDB-lite"/>
    </source>
</evidence>
<dbReference type="OrthoDB" id="3737134at2759"/>
<reference evidence="4" key="2">
    <citation type="submission" date="2021-05" db="EMBL/GenBank/DDBJ databases">
        <authorList>
            <person name="Moolhuijzen P.M."/>
            <person name="Moffat C.S."/>
        </authorList>
    </citation>
    <scope>NUCLEOTIDE SEQUENCE</scope>
    <source>
        <strain evidence="4">86-124</strain>
    </source>
</reference>
<dbReference type="Proteomes" id="UP000245464">
    <property type="component" value="Chromosome 5"/>
</dbReference>
<evidence type="ECO:0000313" key="4">
    <source>
        <dbReference type="EMBL" id="KAI1508331.1"/>
    </source>
</evidence>
<evidence type="ECO:0000313" key="3">
    <source>
        <dbReference type="EMBL" id="KAF7570305.1"/>
    </source>
</evidence>
<dbReference type="AlphaFoldDB" id="A0A2W1GKX0"/>
<comment type="caution">
    <text evidence="3">The sequence shown here is derived from an EMBL/GenBank/DDBJ whole genome shotgun (WGS) entry which is preliminary data.</text>
</comment>
<gene>
    <name evidence="4" type="ORF">Ptr86124_012819</name>
    <name evidence="3" type="ORF">PtrM4_103070</name>
</gene>
<organism evidence="3 5">
    <name type="scientific">Pyrenophora tritici-repentis</name>
    <dbReference type="NCBI Taxonomy" id="45151"/>
    <lineage>
        <taxon>Eukaryota</taxon>
        <taxon>Fungi</taxon>
        <taxon>Dikarya</taxon>
        <taxon>Ascomycota</taxon>
        <taxon>Pezizomycotina</taxon>
        <taxon>Dothideomycetes</taxon>
        <taxon>Pleosporomycetidae</taxon>
        <taxon>Pleosporales</taxon>
        <taxon>Pleosporineae</taxon>
        <taxon>Pleosporaceae</taxon>
        <taxon>Pyrenophora</taxon>
    </lineage>
</organism>
<dbReference type="EMBL" id="NRDI02000027">
    <property type="protein sequence ID" value="KAI1508331.1"/>
    <property type="molecule type" value="Genomic_DNA"/>
</dbReference>
<name>A0A2W1GKX0_9PLEO</name>
<reference evidence="4" key="3">
    <citation type="journal article" date="2022" name="bioRxiv">
        <title>A global pangenome for the wheat fungal pathogen Pyrenophora tritici-repentis and prediction of effector protein structural homology.</title>
        <authorList>
            <person name="Moolhuijzen P."/>
            <person name="See P.T."/>
            <person name="Shi G."/>
            <person name="Powell H.R."/>
            <person name="Cockram J."/>
            <person name="Jorgensen L.N."/>
            <person name="Benslimane H."/>
            <person name="Strelkov S.E."/>
            <person name="Turner J."/>
            <person name="Liu Z."/>
            <person name="Moffat C.S."/>
        </authorList>
    </citation>
    <scope>NUCLEOTIDE SEQUENCE</scope>
    <source>
        <strain evidence="4">86-124</strain>
    </source>
</reference>
<accession>A0A2W1GKX0</accession>
<evidence type="ECO:0000313" key="6">
    <source>
        <dbReference type="Proteomes" id="UP000249757"/>
    </source>
</evidence>
<dbReference type="OMA" id="QADWSIL"/>
<evidence type="ECO:0000256" key="1">
    <source>
        <dbReference type="SAM" id="Coils"/>
    </source>
</evidence>
<dbReference type="Proteomes" id="UP000249757">
    <property type="component" value="Unassembled WGS sequence"/>
</dbReference>
<sequence length="474" mass="52361">MVHNLVRNEGVPALAYSVNDASALWPCFLKILYSDTQFVVSLEYSISIHGIHEKQPFTLRYEGDNLMLGKTSLRDIAIPLPEGSLDVIARQGQPQLRTLLLSLKAPCSVWFPHSLVNEVYSRHTSIAEFLTLARATEVRILFDIKWLGKSNLARLQSVVEGSRQPTGVPAIPQFACLYQQVDWSVIDSIQDAKSRACLSTEDEAVPSIEDALLDAPPSYAHVSGKRSRKARSSSTPDSPPPKRLLQDPTCAPSPLERANSTASSTATVQVDLFQDIVTSAIEKVLPDLLRAQLPSILQDILPGMLTGPSPSSSPTPRSTQIANTLTQHHRTTSHKPTPAAVVRAVLSTYTKTHLQELFTDAVEEASELHNSARNEFEDDLVDIRLEIATLKEDHIAAFNEECNEKLAELKEHLAEDKEETEVAAKAYTDDIVLKTWDRLNMVEKGACCRCKCLDNTKNKQGKLGQGRRAMSLPL</sequence>
<feature type="compositionally biased region" description="Low complexity" evidence="2">
    <location>
        <begin position="308"/>
        <end position="319"/>
    </location>
</feature>
<keyword evidence="1" id="KW-0175">Coiled coil</keyword>
<keyword evidence="6" id="KW-1185">Reference proteome</keyword>
<feature type="coiled-coil region" evidence="1">
    <location>
        <begin position="373"/>
        <end position="423"/>
    </location>
</feature>
<protein>
    <submittedName>
        <fullName evidence="3">Tymo-45kd-70kd domain containing protein</fullName>
    </submittedName>
</protein>
<reference evidence="3 5" key="1">
    <citation type="journal article" date="2018" name="BMC Genomics">
        <title>Comparative genomics of the wheat fungal pathogen Pyrenophora tritici-repentis reveals chromosomal variations and genome plasticity.</title>
        <authorList>
            <person name="Moolhuijzen P."/>
            <person name="See P.T."/>
            <person name="Hane J.K."/>
            <person name="Shi G."/>
            <person name="Liu Z."/>
            <person name="Oliver R.P."/>
            <person name="Moffat C.S."/>
        </authorList>
    </citation>
    <scope>NUCLEOTIDE SEQUENCE [LARGE SCALE GENOMIC DNA]</scope>
    <source>
        <strain evidence="3">M4</strain>
    </source>
</reference>